<reference evidence="3 4" key="1">
    <citation type="submission" date="2022-04" db="EMBL/GenBank/DDBJ databases">
        <title>Rhizobium coralii sp. nov., isolated from coral Turbinaria peltata.</title>
        <authorList>
            <person name="Sun H."/>
        </authorList>
    </citation>
    <scope>NUCLEOTIDE SEQUENCE [LARGE SCALE GENOMIC DNA]</scope>
    <source>
        <strain evidence="3 4">NTR19</strain>
    </source>
</reference>
<feature type="compositionally biased region" description="Polar residues" evidence="1">
    <location>
        <begin position="21"/>
        <end position="37"/>
    </location>
</feature>
<evidence type="ECO:0000256" key="1">
    <source>
        <dbReference type="SAM" id="MobiDB-lite"/>
    </source>
</evidence>
<keyword evidence="2" id="KW-0732">Signal</keyword>
<protein>
    <submittedName>
        <fullName evidence="3">Uncharacterized protein</fullName>
    </submittedName>
</protein>
<feature type="region of interest" description="Disordered" evidence="1">
    <location>
        <begin position="21"/>
        <end position="92"/>
    </location>
</feature>
<proteinExistence type="predicted"/>
<sequence>MNYKISAALLLGLVFASPSVAQQGGTFTPDTTTSQGTNSGGPVGSQAVDRPKTATPNDVGKRGNDCEQMPGTVSAQRPATAGQQTPQPQAKC</sequence>
<evidence type="ECO:0000313" key="3">
    <source>
        <dbReference type="EMBL" id="MCK8782206.1"/>
    </source>
</evidence>
<gene>
    <name evidence="3" type="ORF">M0654_19690</name>
</gene>
<organism evidence="3 4">
    <name type="scientific">Neorhizobium turbinariae</name>
    <dbReference type="NCBI Taxonomy" id="2937795"/>
    <lineage>
        <taxon>Bacteria</taxon>
        <taxon>Pseudomonadati</taxon>
        <taxon>Pseudomonadota</taxon>
        <taxon>Alphaproteobacteria</taxon>
        <taxon>Hyphomicrobiales</taxon>
        <taxon>Rhizobiaceae</taxon>
        <taxon>Rhizobium/Agrobacterium group</taxon>
        <taxon>Neorhizobium</taxon>
    </lineage>
</organism>
<feature type="signal peptide" evidence="2">
    <location>
        <begin position="1"/>
        <end position="21"/>
    </location>
</feature>
<dbReference type="RefSeq" id="WP_248684527.1">
    <property type="nucleotide sequence ID" value="NZ_JALPRY010000024.1"/>
</dbReference>
<feature type="chain" id="PRO_5045798394" evidence="2">
    <location>
        <begin position="22"/>
        <end position="92"/>
    </location>
</feature>
<feature type="compositionally biased region" description="Low complexity" evidence="1">
    <location>
        <begin position="75"/>
        <end position="92"/>
    </location>
</feature>
<evidence type="ECO:0000313" key="4">
    <source>
        <dbReference type="Proteomes" id="UP001202827"/>
    </source>
</evidence>
<name>A0ABT0IWU6_9HYPH</name>
<comment type="caution">
    <text evidence="3">The sequence shown here is derived from an EMBL/GenBank/DDBJ whole genome shotgun (WGS) entry which is preliminary data.</text>
</comment>
<accession>A0ABT0IWU6</accession>
<dbReference type="EMBL" id="JALPRY010000024">
    <property type="protein sequence ID" value="MCK8782206.1"/>
    <property type="molecule type" value="Genomic_DNA"/>
</dbReference>
<keyword evidence="4" id="KW-1185">Reference proteome</keyword>
<evidence type="ECO:0000256" key="2">
    <source>
        <dbReference type="SAM" id="SignalP"/>
    </source>
</evidence>
<dbReference type="Proteomes" id="UP001202827">
    <property type="component" value="Unassembled WGS sequence"/>
</dbReference>